<feature type="transmembrane region" description="Helical" evidence="1">
    <location>
        <begin position="73"/>
        <end position="91"/>
    </location>
</feature>
<proteinExistence type="predicted"/>
<keyword evidence="1" id="KW-0472">Membrane</keyword>
<feature type="transmembrane region" description="Helical" evidence="1">
    <location>
        <begin position="44"/>
        <end position="61"/>
    </location>
</feature>
<comment type="caution">
    <text evidence="2">The sequence shown here is derived from an EMBL/GenBank/DDBJ whole genome shotgun (WGS) entry which is preliminary data.</text>
</comment>
<sequence>MNPRVVLLSVVLALFGGYSVWLMMEVGYVAIWQAGFTSPAALQILMDLAIACVIISSWMIGDARARGITVWPWLVAVLTTGTLAILVYLLVREFAQKALAKPA</sequence>
<gene>
    <name evidence="2" type="ORF">LJ739_06650</name>
</gene>
<reference evidence="2 3" key="1">
    <citation type="submission" date="2021-10" db="EMBL/GenBank/DDBJ databases">
        <title>Draft genome of Aestuariibacter halophilus JC2043.</title>
        <authorList>
            <person name="Emsley S.A."/>
            <person name="Pfannmuller K.M."/>
            <person name="Ushijima B."/>
            <person name="Saw J.H."/>
            <person name="Videau P."/>
        </authorList>
    </citation>
    <scope>NUCLEOTIDE SEQUENCE [LARGE SCALE GENOMIC DNA]</scope>
    <source>
        <strain evidence="2 3">JC2043</strain>
    </source>
</reference>
<evidence type="ECO:0000313" key="2">
    <source>
        <dbReference type="EMBL" id="MCC2615915.1"/>
    </source>
</evidence>
<protein>
    <recommendedName>
        <fullName evidence="4">DUF2834 domain-containing protein</fullName>
    </recommendedName>
</protein>
<dbReference type="Proteomes" id="UP001520878">
    <property type="component" value="Unassembled WGS sequence"/>
</dbReference>
<feature type="transmembrane region" description="Helical" evidence="1">
    <location>
        <begin position="6"/>
        <end position="32"/>
    </location>
</feature>
<name>A0ABS8G7X6_9ALTE</name>
<keyword evidence="1" id="KW-0812">Transmembrane</keyword>
<evidence type="ECO:0008006" key="4">
    <source>
        <dbReference type="Google" id="ProtNLM"/>
    </source>
</evidence>
<accession>A0ABS8G7X6</accession>
<dbReference type="RefSeq" id="WP_229158317.1">
    <property type="nucleotide sequence ID" value="NZ_JAJEWP010000001.1"/>
</dbReference>
<evidence type="ECO:0000256" key="1">
    <source>
        <dbReference type="SAM" id="Phobius"/>
    </source>
</evidence>
<keyword evidence="3" id="KW-1185">Reference proteome</keyword>
<organism evidence="2 3">
    <name type="scientific">Fluctibacter halophilus</name>
    <dbReference type="NCBI Taxonomy" id="226011"/>
    <lineage>
        <taxon>Bacteria</taxon>
        <taxon>Pseudomonadati</taxon>
        <taxon>Pseudomonadota</taxon>
        <taxon>Gammaproteobacteria</taxon>
        <taxon>Alteromonadales</taxon>
        <taxon>Alteromonadaceae</taxon>
        <taxon>Fluctibacter</taxon>
    </lineage>
</organism>
<keyword evidence="1" id="KW-1133">Transmembrane helix</keyword>
<dbReference type="EMBL" id="JAJEWP010000001">
    <property type="protein sequence ID" value="MCC2615915.1"/>
    <property type="molecule type" value="Genomic_DNA"/>
</dbReference>
<evidence type="ECO:0000313" key="3">
    <source>
        <dbReference type="Proteomes" id="UP001520878"/>
    </source>
</evidence>